<reference evidence="2" key="1">
    <citation type="submission" date="2019-08" db="EMBL/GenBank/DDBJ databases">
        <authorList>
            <person name="Kucharzyk K."/>
            <person name="Murdoch R.W."/>
            <person name="Higgins S."/>
            <person name="Loffler F."/>
        </authorList>
    </citation>
    <scope>NUCLEOTIDE SEQUENCE</scope>
</reference>
<dbReference type="Pfam" id="PF18909">
    <property type="entry name" value="dGTP_diPhyd_N"/>
    <property type="match status" value="1"/>
</dbReference>
<comment type="caution">
    <text evidence="2">The sequence shown here is derived from an EMBL/GenBank/DDBJ whole genome shotgun (WGS) entry which is preliminary data.</text>
</comment>
<protein>
    <recommendedName>
        <fullName evidence="1">dATP/dGTP diphosphohydrolase N-terminal domain-containing protein</fullName>
    </recommendedName>
</protein>
<sequence>MTNQAAKADAGKPRLTLVPQQIIFEIARIREYGNAKYGDPENWRQVEVERYRDAAFRHLLAYLKDPNGVDVESGLPHLSHLACNVAFLCEMESNGLVTKALEMGGIGED</sequence>
<dbReference type="InterPro" id="IPR044038">
    <property type="entry name" value="dATP/dGTP_diPOhydrolase_N"/>
</dbReference>
<feature type="domain" description="dATP/dGTP diphosphohydrolase N-terminal" evidence="1">
    <location>
        <begin position="3"/>
        <end position="95"/>
    </location>
</feature>
<dbReference type="EMBL" id="VSSQ01015936">
    <property type="protein sequence ID" value="MPM56802.1"/>
    <property type="molecule type" value="Genomic_DNA"/>
</dbReference>
<proteinExistence type="predicted"/>
<accession>A0A645AU75</accession>
<dbReference type="AlphaFoldDB" id="A0A645AU75"/>
<evidence type="ECO:0000259" key="1">
    <source>
        <dbReference type="Pfam" id="PF18909"/>
    </source>
</evidence>
<organism evidence="2">
    <name type="scientific">bioreactor metagenome</name>
    <dbReference type="NCBI Taxonomy" id="1076179"/>
    <lineage>
        <taxon>unclassified sequences</taxon>
        <taxon>metagenomes</taxon>
        <taxon>ecological metagenomes</taxon>
    </lineage>
</organism>
<evidence type="ECO:0000313" key="2">
    <source>
        <dbReference type="EMBL" id="MPM56802.1"/>
    </source>
</evidence>
<gene>
    <name evidence="2" type="ORF">SDC9_103617</name>
</gene>
<name>A0A645AU75_9ZZZZ</name>